<reference evidence="10" key="1">
    <citation type="submission" date="2020-12" db="EMBL/GenBank/DDBJ databases">
        <title>Metabolic potential, ecology and presence of endohyphal bacteria is reflected in genomic diversity of Mucoromycotina.</title>
        <authorList>
            <person name="Muszewska A."/>
            <person name="Okrasinska A."/>
            <person name="Steczkiewicz K."/>
            <person name="Drgas O."/>
            <person name="Orlowska M."/>
            <person name="Perlinska-Lenart U."/>
            <person name="Aleksandrzak-Piekarczyk T."/>
            <person name="Szatraj K."/>
            <person name="Zielenkiewicz U."/>
            <person name="Pilsyk S."/>
            <person name="Malc E."/>
            <person name="Mieczkowski P."/>
            <person name="Kruszewska J.S."/>
            <person name="Biernat P."/>
            <person name="Pawlowska J."/>
        </authorList>
    </citation>
    <scope>NUCLEOTIDE SEQUENCE</scope>
    <source>
        <strain evidence="10">WA0000067209</strain>
    </source>
</reference>
<evidence type="ECO:0000256" key="3">
    <source>
        <dbReference type="ARBA" id="ARBA00022989"/>
    </source>
</evidence>
<dbReference type="PANTHER" id="PTHR47804:SF1">
    <property type="entry name" value="DUF2421 DOMAIN-CONTAINING PROTEIN"/>
    <property type="match status" value="1"/>
</dbReference>
<name>A0A8H7UDM0_MORIS</name>
<feature type="region of interest" description="Disordered" evidence="5">
    <location>
        <begin position="749"/>
        <end position="775"/>
    </location>
</feature>
<feature type="domain" description="Integral membrane bound transporter" evidence="9">
    <location>
        <begin position="832"/>
        <end position="953"/>
    </location>
</feature>
<dbReference type="InterPro" id="IPR049453">
    <property type="entry name" value="Memb_transporter_dom"/>
</dbReference>
<keyword evidence="3 6" id="KW-1133">Transmembrane helix</keyword>
<dbReference type="Pfam" id="PF10334">
    <property type="entry name" value="BRE4"/>
    <property type="match status" value="1"/>
</dbReference>
<feature type="region of interest" description="Disordered" evidence="5">
    <location>
        <begin position="91"/>
        <end position="138"/>
    </location>
</feature>
<feature type="transmembrane region" description="Helical" evidence="6">
    <location>
        <begin position="302"/>
        <end position="320"/>
    </location>
</feature>
<feature type="compositionally biased region" description="Polar residues" evidence="5">
    <location>
        <begin position="542"/>
        <end position="553"/>
    </location>
</feature>
<gene>
    <name evidence="10" type="ORF">INT43_001246</name>
</gene>
<dbReference type="AlphaFoldDB" id="A0A8H7UDM0"/>
<evidence type="ECO:0000256" key="6">
    <source>
        <dbReference type="SAM" id="Phobius"/>
    </source>
</evidence>
<dbReference type="PANTHER" id="PTHR47804">
    <property type="entry name" value="60S RIBOSOMAL PROTEIN L19"/>
    <property type="match status" value="1"/>
</dbReference>
<evidence type="ECO:0000259" key="8">
    <source>
        <dbReference type="Pfam" id="PF10337"/>
    </source>
</evidence>
<evidence type="ECO:0000259" key="7">
    <source>
        <dbReference type="Pfam" id="PF10334"/>
    </source>
</evidence>
<feature type="compositionally biased region" description="Acidic residues" evidence="5">
    <location>
        <begin position="126"/>
        <end position="138"/>
    </location>
</feature>
<accession>A0A8H7UDM0</accession>
<feature type="compositionally biased region" description="Polar residues" evidence="5">
    <location>
        <begin position="91"/>
        <end position="121"/>
    </location>
</feature>
<feature type="transmembrane region" description="Helical" evidence="6">
    <location>
        <begin position="195"/>
        <end position="213"/>
    </location>
</feature>
<dbReference type="Proteomes" id="UP000654370">
    <property type="component" value="Unassembled WGS sequence"/>
</dbReference>
<feature type="domain" description="DUF2421" evidence="7">
    <location>
        <begin position="959"/>
        <end position="1132"/>
    </location>
</feature>
<evidence type="ECO:0000256" key="1">
    <source>
        <dbReference type="ARBA" id="ARBA00004141"/>
    </source>
</evidence>
<dbReference type="Pfam" id="PF13515">
    <property type="entry name" value="FUSC_2"/>
    <property type="match status" value="1"/>
</dbReference>
<evidence type="ECO:0000313" key="11">
    <source>
        <dbReference type="Proteomes" id="UP000654370"/>
    </source>
</evidence>
<evidence type="ECO:0000259" key="9">
    <source>
        <dbReference type="Pfam" id="PF13515"/>
    </source>
</evidence>
<comment type="subcellular location">
    <subcellularLocation>
        <location evidence="1">Membrane</location>
        <topology evidence="1">Multi-pass membrane protein</topology>
    </subcellularLocation>
</comment>
<feature type="transmembrane region" description="Helical" evidence="6">
    <location>
        <begin position="340"/>
        <end position="359"/>
    </location>
</feature>
<feature type="transmembrane region" description="Helical" evidence="6">
    <location>
        <begin position="274"/>
        <end position="295"/>
    </location>
</feature>
<protein>
    <recommendedName>
        <fullName evidence="12">DUF2421 domain-containing protein</fullName>
    </recommendedName>
</protein>
<dbReference type="InterPro" id="IPR018823">
    <property type="entry name" value="ArAE_2_N"/>
</dbReference>
<evidence type="ECO:0000256" key="4">
    <source>
        <dbReference type="ARBA" id="ARBA00023136"/>
    </source>
</evidence>
<sequence length="1238" mass="140606">MTDSKQRPNPDERLREDGAIIQASPRLSTHMGAGPHDIAAIVGSPENIANSYFSSSSKFDGYHVVLDDGTLKKRTVSLSTLYDVPVGLQSTNSNASLSQHPISESTPLLTSQHNDYDSSQQRYEDYETADTDSSDTDTDTEMPFFPPARHREHRPFFHQRNTPLAVKGFFHRMTAKLPKLPQLTVNHKQVLKCSIAYFIGSLFTFIPVLNALVGNNKTSSHIIATTTVFFNPAKTRGGMVEAAGYGWGYVLFALTVSLGSMITSDYYIDRDMETVAHIISLGFWLAGSAFVVAFLKAYWNKPPVATASSLCFIIIFIILVKEGSANEGDFDTQRIQEYTTAVATGTVITLAVCFLVWPISAAKKLGKDISNTLLSFRLLLKLLTKTFLLDDDLPQFTANKSLQSAIESHRSSFTALKKSLSDAKLEFFNNDLRQNSDTYDDIVKSLQRLAQHVGGLRSSCGLQFEKLKNDQLQANAIPSNQSAESLMEAGKSDRATPKRSRTLARTLSFLPQPKPKDTGTWNVRAGYSRRKIQEEMKRQKRSMSTVIYPSNTPDEPRSLTKAYTFAGPPRVLSSTSANAGMSEPAPSQEVSDHQISTLVDFIRNVRQPMKALAYTCKRTIINLQSRFTGENQANLPSFRLMRENLEKAIALFESSQKEAIFRMYRQQSSYNTASDSKDNPEQHCFNPMEQGEDVFLVYFFVFCLVEFARELAYLVGLVEKLFNKPLSLKESISRWISYCKQFLKGGDEPKKTRNLKRRPSSNFVPNDHNTRNTLHTPLPKTKWRRFFISIWSFFSWFKQQHVRYAMKASAAAVILATPAFLPQTGERFRELRMEWALVTLMVVMTPTVGGTNLVAVYRIFSTLLGCYVAYAFYTLFPANIYALPVLTWLFSIPNFWIILNHKHGKFGQFTLLAYNLVMLNKYNYRDDDSVEVSTLALHRFFAVAVGVVFGLFMTAYIWPYEARTELRKGLSDFLLNVSLLYQKLISMYSDTPGQTPYGFSHLDTQISETQLVTIQQQKQAATKTFMDLELNLQRMLIGLQDLLAQTPNEPRLKGPFPISTYSAMLGSCQNILDKLLAMRIVILKDEWFSLVRRDFIYPVNPERKEMVGNILLYIYLLASALRLKTPLPPYMPPARQAWEKLLLCLRQLPAVKTRKLGEPDEAYIFYFAYVVMMEDVIREMDKVWNFESFILPLIMSDRFMFSVQMSVNMKDLFGSLVPDEQWKQYFQTPMLTDSSSDA</sequence>
<dbReference type="Pfam" id="PF10337">
    <property type="entry name" value="ArAE_2_N"/>
    <property type="match status" value="1"/>
</dbReference>
<feature type="region of interest" description="Disordered" evidence="5">
    <location>
        <begin position="534"/>
        <end position="554"/>
    </location>
</feature>
<feature type="transmembrane region" description="Helical" evidence="6">
    <location>
        <begin position="242"/>
        <end position="262"/>
    </location>
</feature>
<organism evidence="10 11">
    <name type="scientific">Mortierella isabellina</name>
    <name type="common">Filamentous fungus</name>
    <name type="synonym">Umbelopsis isabellina</name>
    <dbReference type="NCBI Taxonomy" id="91625"/>
    <lineage>
        <taxon>Eukaryota</taxon>
        <taxon>Fungi</taxon>
        <taxon>Fungi incertae sedis</taxon>
        <taxon>Mucoromycota</taxon>
        <taxon>Mucoromycotina</taxon>
        <taxon>Umbelopsidomycetes</taxon>
        <taxon>Umbelopsidales</taxon>
        <taxon>Umbelopsidaceae</taxon>
        <taxon>Umbelopsis</taxon>
    </lineage>
</organism>
<feature type="transmembrane region" description="Helical" evidence="6">
    <location>
        <begin position="906"/>
        <end position="924"/>
    </location>
</feature>
<evidence type="ECO:0000256" key="2">
    <source>
        <dbReference type="ARBA" id="ARBA00022692"/>
    </source>
</evidence>
<dbReference type="InterPro" id="IPR052430">
    <property type="entry name" value="IVT-Associated"/>
</dbReference>
<feature type="domain" description="Putative ER transporter 6TM N-terminal" evidence="8">
    <location>
        <begin position="258"/>
        <end position="481"/>
    </location>
</feature>
<proteinExistence type="predicted"/>
<keyword evidence="4 6" id="KW-0472">Membrane</keyword>
<evidence type="ECO:0008006" key="12">
    <source>
        <dbReference type="Google" id="ProtNLM"/>
    </source>
</evidence>
<dbReference type="InterPro" id="IPR018820">
    <property type="entry name" value="BRE4-related_DUF2421"/>
</dbReference>
<comment type="caution">
    <text evidence="10">The sequence shown here is derived from an EMBL/GenBank/DDBJ whole genome shotgun (WGS) entry which is preliminary data.</text>
</comment>
<feature type="transmembrane region" description="Helical" evidence="6">
    <location>
        <begin position="936"/>
        <end position="958"/>
    </location>
</feature>
<evidence type="ECO:0000313" key="10">
    <source>
        <dbReference type="EMBL" id="KAG2175599.1"/>
    </source>
</evidence>
<keyword evidence="2 6" id="KW-0812">Transmembrane</keyword>
<dbReference type="EMBL" id="JAEPQZ010000011">
    <property type="protein sequence ID" value="KAG2175599.1"/>
    <property type="molecule type" value="Genomic_DNA"/>
</dbReference>
<feature type="transmembrane region" description="Helical" evidence="6">
    <location>
        <begin position="880"/>
        <end position="899"/>
    </location>
</feature>
<dbReference type="InterPro" id="IPR023244">
    <property type="entry name" value="Brefeldin_A-sensitivity_4"/>
</dbReference>
<dbReference type="PRINTS" id="PR02047">
    <property type="entry name" value="BREFELDNASP4"/>
</dbReference>
<evidence type="ECO:0000256" key="5">
    <source>
        <dbReference type="SAM" id="MobiDB-lite"/>
    </source>
</evidence>
<dbReference type="GO" id="GO:0016020">
    <property type="term" value="C:membrane"/>
    <property type="evidence" value="ECO:0007669"/>
    <property type="project" value="UniProtKB-SubCell"/>
</dbReference>
<feature type="region of interest" description="Disordered" evidence="5">
    <location>
        <begin position="478"/>
        <end position="500"/>
    </location>
</feature>
<keyword evidence="11" id="KW-1185">Reference proteome</keyword>
<feature type="transmembrane region" description="Helical" evidence="6">
    <location>
        <begin position="835"/>
        <end position="860"/>
    </location>
</feature>
<dbReference type="OrthoDB" id="68611at2759"/>